<feature type="transmembrane region" description="Helical" evidence="7">
    <location>
        <begin position="6"/>
        <end position="24"/>
    </location>
</feature>
<feature type="transmembrane region" description="Helical" evidence="7">
    <location>
        <begin position="31"/>
        <end position="48"/>
    </location>
</feature>
<keyword evidence="4 7" id="KW-0812">Transmembrane</keyword>
<accession>A0A4Q0P096</accession>
<evidence type="ECO:0000256" key="5">
    <source>
        <dbReference type="ARBA" id="ARBA00022989"/>
    </source>
</evidence>
<dbReference type="PANTHER" id="PTHR30506:SF3">
    <property type="entry name" value="UPF0126 INNER MEMBRANE PROTEIN YADS-RELATED"/>
    <property type="match status" value="1"/>
</dbReference>
<proteinExistence type="inferred from homology"/>
<sequence>MESIADIIDILGTIAFAISGVITATKKRMDLFGILIIATVTSVGGGTLRDLLIGKSPVTWLLNSTFVYIIVITTVVGIIFRKQLRYVRRSLFLFDTIGIALYTITGVEIALLVNLDPVICVALGTITACFGGVIRDILCNEIPVIFRKEIYASACIAGGSLYVILYSSGISSGINAVVSGFVVVLIRTLAVIYELQLPSIYSKAERYQN</sequence>
<feature type="transmembrane region" description="Helical" evidence="7">
    <location>
        <begin position="92"/>
        <end position="113"/>
    </location>
</feature>
<feature type="transmembrane region" description="Helical" evidence="7">
    <location>
        <begin position="60"/>
        <end position="80"/>
    </location>
</feature>
<evidence type="ECO:0000256" key="4">
    <source>
        <dbReference type="ARBA" id="ARBA00022692"/>
    </source>
</evidence>
<evidence type="ECO:0000256" key="1">
    <source>
        <dbReference type="ARBA" id="ARBA00004651"/>
    </source>
</evidence>
<dbReference type="GO" id="GO:0005886">
    <property type="term" value="C:plasma membrane"/>
    <property type="evidence" value="ECO:0007669"/>
    <property type="project" value="UniProtKB-SubCell"/>
</dbReference>
<dbReference type="Pfam" id="PF03458">
    <property type="entry name" value="Gly_transporter"/>
    <property type="match status" value="2"/>
</dbReference>
<evidence type="ECO:0000256" key="3">
    <source>
        <dbReference type="ARBA" id="ARBA00022475"/>
    </source>
</evidence>
<reference evidence="9 10" key="1">
    <citation type="submission" date="2018-07" db="EMBL/GenBank/DDBJ databases">
        <title>Leeuwenhoekiella genomics.</title>
        <authorList>
            <person name="Tahon G."/>
            <person name="Willems A."/>
        </authorList>
    </citation>
    <scope>NUCLEOTIDE SEQUENCE [LARGE SCALE GENOMIC DNA]</scope>
    <source>
        <strain evidence="9 10">R-50232</strain>
    </source>
</reference>
<evidence type="ECO:0000259" key="8">
    <source>
        <dbReference type="Pfam" id="PF03458"/>
    </source>
</evidence>
<keyword evidence="5 7" id="KW-1133">Transmembrane helix</keyword>
<feature type="domain" description="Glycine transporter" evidence="8">
    <location>
        <begin position="93"/>
        <end position="166"/>
    </location>
</feature>
<keyword evidence="10" id="KW-1185">Reference proteome</keyword>
<feature type="transmembrane region" description="Helical" evidence="7">
    <location>
        <begin position="174"/>
        <end position="193"/>
    </location>
</feature>
<feature type="transmembrane region" description="Helical" evidence="7">
    <location>
        <begin position="119"/>
        <end position="138"/>
    </location>
</feature>
<dbReference type="Proteomes" id="UP000289821">
    <property type="component" value="Unassembled WGS sequence"/>
</dbReference>
<dbReference type="PANTHER" id="PTHR30506">
    <property type="entry name" value="INNER MEMBRANE PROTEIN"/>
    <property type="match status" value="1"/>
</dbReference>
<keyword evidence="6 7" id="KW-0472">Membrane</keyword>
<dbReference type="EMBL" id="QOVI01000002">
    <property type="protein sequence ID" value="RXG17032.1"/>
    <property type="molecule type" value="Genomic_DNA"/>
</dbReference>
<evidence type="ECO:0000256" key="7">
    <source>
        <dbReference type="SAM" id="Phobius"/>
    </source>
</evidence>
<evidence type="ECO:0000256" key="2">
    <source>
        <dbReference type="ARBA" id="ARBA00008193"/>
    </source>
</evidence>
<dbReference type="InterPro" id="IPR005115">
    <property type="entry name" value="Gly_transporter"/>
</dbReference>
<gene>
    <name evidence="9" type="ORF">DSM04_102615</name>
</gene>
<dbReference type="OrthoDB" id="9791874at2"/>
<organism evidence="9 10">
    <name type="scientific">Leeuwenhoekiella aestuarii</name>
    <dbReference type="NCBI Taxonomy" id="2249426"/>
    <lineage>
        <taxon>Bacteria</taxon>
        <taxon>Pseudomonadati</taxon>
        <taxon>Bacteroidota</taxon>
        <taxon>Flavobacteriia</taxon>
        <taxon>Flavobacteriales</taxon>
        <taxon>Flavobacteriaceae</taxon>
        <taxon>Leeuwenhoekiella</taxon>
    </lineage>
</organism>
<comment type="caution">
    <text evidence="9">The sequence shown here is derived from an EMBL/GenBank/DDBJ whole genome shotgun (WGS) entry which is preliminary data.</text>
</comment>
<feature type="transmembrane region" description="Helical" evidence="7">
    <location>
        <begin position="150"/>
        <end position="168"/>
    </location>
</feature>
<evidence type="ECO:0000313" key="9">
    <source>
        <dbReference type="EMBL" id="RXG17032.1"/>
    </source>
</evidence>
<dbReference type="RefSeq" id="WP_128760676.1">
    <property type="nucleotide sequence ID" value="NZ_QOVI01000002.1"/>
</dbReference>
<dbReference type="AlphaFoldDB" id="A0A4Q0P096"/>
<comment type="similarity">
    <text evidence="2">Belongs to the UPF0126 family.</text>
</comment>
<protein>
    <submittedName>
        <fullName evidence="9">Putative membrane protein YeiH</fullName>
    </submittedName>
</protein>
<evidence type="ECO:0000313" key="10">
    <source>
        <dbReference type="Proteomes" id="UP000289821"/>
    </source>
</evidence>
<comment type="subcellular location">
    <subcellularLocation>
        <location evidence="1">Cell membrane</location>
        <topology evidence="1">Multi-pass membrane protein</topology>
    </subcellularLocation>
</comment>
<evidence type="ECO:0000256" key="6">
    <source>
        <dbReference type="ARBA" id="ARBA00023136"/>
    </source>
</evidence>
<keyword evidence="3" id="KW-1003">Cell membrane</keyword>
<feature type="domain" description="Glycine transporter" evidence="8">
    <location>
        <begin position="7"/>
        <end position="81"/>
    </location>
</feature>
<name>A0A4Q0P096_9FLAO</name>